<evidence type="ECO:0000313" key="3">
    <source>
        <dbReference type="Proteomes" id="UP000828390"/>
    </source>
</evidence>
<gene>
    <name evidence="2" type="ORF">DPMN_164997</name>
</gene>
<dbReference type="Proteomes" id="UP000828390">
    <property type="component" value="Unassembled WGS sequence"/>
</dbReference>
<feature type="region of interest" description="Disordered" evidence="1">
    <location>
        <begin position="1"/>
        <end position="20"/>
    </location>
</feature>
<keyword evidence="3" id="KW-1185">Reference proteome</keyword>
<protein>
    <submittedName>
        <fullName evidence="2">Uncharacterized protein</fullName>
    </submittedName>
</protein>
<dbReference type="AlphaFoldDB" id="A0A9D4EWV5"/>
<reference evidence="2" key="2">
    <citation type="submission" date="2020-11" db="EMBL/GenBank/DDBJ databases">
        <authorList>
            <person name="McCartney M.A."/>
            <person name="Auch B."/>
            <person name="Kono T."/>
            <person name="Mallez S."/>
            <person name="Becker A."/>
            <person name="Gohl D.M."/>
            <person name="Silverstein K.A.T."/>
            <person name="Koren S."/>
            <person name="Bechman K.B."/>
            <person name="Herman A."/>
            <person name="Abrahante J.E."/>
            <person name="Garbe J."/>
        </authorList>
    </citation>
    <scope>NUCLEOTIDE SEQUENCE</scope>
    <source>
        <strain evidence="2">Duluth1</strain>
        <tissue evidence="2">Whole animal</tissue>
    </source>
</reference>
<sequence>MSAVQDLEKTPPTPLLTGNTYQLVKPKIRPHRHQHHYSKQMLGLHFSQAIHISSSRQREDTTNTNISISN</sequence>
<evidence type="ECO:0000313" key="2">
    <source>
        <dbReference type="EMBL" id="KAH3786883.1"/>
    </source>
</evidence>
<organism evidence="2 3">
    <name type="scientific">Dreissena polymorpha</name>
    <name type="common">Zebra mussel</name>
    <name type="synonym">Mytilus polymorpha</name>
    <dbReference type="NCBI Taxonomy" id="45954"/>
    <lineage>
        <taxon>Eukaryota</taxon>
        <taxon>Metazoa</taxon>
        <taxon>Spiralia</taxon>
        <taxon>Lophotrochozoa</taxon>
        <taxon>Mollusca</taxon>
        <taxon>Bivalvia</taxon>
        <taxon>Autobranchia</taxon>
        <taxon>Heteroconchia</taxon>
        <taxon>Euheterodonta</taxon>
        <taxon>Imparidentia</taxon>
        <taxon>Neoheterodontei</taxon>
        <taxon>Myida</taxon>
        <taxon>Dreissenoidea</taxon>
        <taxon>Dreissenidae</taxon>
        <taxon>Dreissena</taxon>
    </lineage>
</organism>
<comment type="caution">
    <text evidence="2">The sequence shown here is derived from an EMBL/GenBank/DDBJ whole genome shotgun (WGS) entry which is preliminary data.</text>
</comment>
<dbReference type="EMBL" id="JAIWYP010000008">
    <property type="protein sequence ID" value="KAH3786883.1"/>
    <property type="molecule type" value="Genomic_DNA"/>
</dbReference>
<reference evidence="2" key="1">
    <citation type="journal article" date="2019" name="bioRxiv">
        <title>The Genome of the Zebra Mussel, Dreissena polymorpha: A Resource for Invasive Species Research.</title>
        <authorList>
            <person name="McCartney M.A."/>
            <person name="Auch B."/>
            <person name="Kono T."/>
            <person name="Mallez S."/>
            <person name="Zhang Y."/>
            <person name="Obille A."/>
            <person name="Becker A."/>
            <person name="Abrahante J.E."/>
            <person name="Garbe J."/>
            <person name="Badalamenti J.P."/>
            <person name="Herman A."/>
            <person name="Mangelson H."/>
            <person name="Liachko I."/>
            <person name="Sullivan S."/>
            <person name="Sone E.D."/>
            <person name="Koren S."/>
            <person name="Silverstein K.A.T."/>
            <person name="Beckman K.B."/>
            <person name="Gohl D.M."/>
        </authorList>
    </citation>
    <scope>NUCLEOTIDE SEQUENCE</scope>
    <source>
        <strain evidence="2">Duluth1</strain>
        <tissue evidence="2">Whole animal</tissue>
    </source>
</reference>
<evidence type="ECO:0000256" key="1">
    <source>
        <dbReference type="SAM" id="MobiDB-lite"/>
    </source>
</evidence>
<accession>A0A9D4EWV5</accession>
<name>A0A9D4EWV5_DREPO</name>
<proteinExistence type="predicted"/>